<evidence type="ECO:0000313" key="4">
    <source>
        <dbReference type="Proteomes" id="UP000295210"/>
    </source>
</evidence>
<accession>A0A4R1LBT1</accession>
<gene>
    <name evidence="3" type="ORF">C7378_1579</name>
</gene>
<evidence type="ECO:0000313" key="3">
    <source>
        <dbReference type="EMBL" id="TCK73959.1"/>
    </source>
</evidence>
<dbReference type="AlphaFoldDB" id="A0A4R1LBT1"/>
<proteinExistence type="predicted"/>
<evidence type="ECO:0008006" key="5">
    <source>
        <dbReference type="Google" id="ProtNLM"/>
    </source>
</evidence>
<comment type="caution">
    <text evidence="3">The sequence shown here is derived from an EMBL/GenBank/DDBJ whole genome shotgun (WGS) entry which is preliminary data.</text>
</comment>
<dbReference type="Proteomes" id="UP000295210">
    <property type="component" value="Unassembled WGS sequence"/>
</dbReference>
<feature type="signal peptide" evidence="2">
    <location>
        <begin position="1"/>
        <end position="18"/>
    </location>
</feature>
<organism evidence="3 4">
    <name type="scientific">Acidipila rosea</name>
    <dbReference type="NCBI Taxonomy" id="768535"/>
    <lineage>
        <taxon>Bacteria</taxon>
        <taxon>Pseudomonadati</taxon>
        <taxon>Acidobacteriota</taxon>
        <taxon>Terriglobia</taxon>
        <taxon>Terriglobales</taxon>
        <taxon>Acidobacteriaceae</taxon>
        <taxon>Acidipila</taxon>
    </lineage>
</organism>
<protein>
    <recommendedName>
        <fullName evidence="5">Nucleic acid binding protein</fullName>
    </recommendedName>
</protein>
<feature type="region of interest" description="Disordered" evidence="1">
    <location>
        <begin position="133"/>
        <end position="162"/>
    </location>
</feature>
<dbReference type="RefSeq" id="WP_165876706.1">
    <property type="nucleotide sequence ID" value="NZ_SMGK01000002.1"/>
</dbReference>
<keyword evidence="2" id="KW-0732">Signal</keyword>
<evidence type="ECO:0000256" key="1">
    <source>
        <dbReference type="SAM" id="MobiDB-lite"/>
    </source>
</evidence>
<dbReference type="EMBL" id="SMGK01000002">
    <property type="protein sequence ID" value="TCK73959.1"/>
    <property type="molecule type" value="Genomic_DNA"/>
</dbReference>
<keyword evidence="4" id="KW-1185">Reference proteome</keyword>
<name>A0A4R1LBT1_9BACT</name>
<reference evidence="3 4" key="1">
    <citation type="submission" date="2019-03" db="EMBL/GenBank/DDBJ databases">
        <title>Genomic Encyclopedia of Type Strains, Phase IV (KMG-IV): sequencing the most valuable type-strain genomes for metagenomic binning, comparative biology and taxonomic classification.</title>
        <authorList>
            <person name="Goeker M."/>
        </authorList>
    </citation>
    <scope>NUCLEOTIDE SEQUENCE [LARGE SCALE GENOMIC DNA]</scope>
    <source>
        <strain evidence="3 4">DSM 103428</strain>
    </source>
</reference>
<feature type="chain" id="PRO_5020264644" description="Nucleic acid binding protein" evidence="2">
    <location>
        <begin position="19"/>
        <end position="162"/>
    </location>
</feature>
<evidence type="ECO:0000256" key="2">
    <source>
        <dbReference type="SAM" id="SignalP"/>
    </source>
</evidence>
<sequence length="162" mass="17912">MRAMILCLFAALTVQPLAARKCYSTDEAADHSGKDVCIRAHVYDVVEMKDGTRFLDVCSPETPDEKCRFSIVSLGQDRKDVGELSQLRNQDIQIRGTIRPFRGRSEILLSNARQFKGGPEKFHANPALMKGFAPDDGKAPVNDPALHSHHHHGSFNSTGTSH</sequence>